<evidence type="ECO:0000259" key="22">
    <source>
        <dbReference type="PROSITE" id="PS52035"/>
    </source>
</evidence>
<dbReference type="PANTHER" id="PTHR11532">
    <property type="entry name" value="PROTEASE M14 CARBOXYPEPTIDASE"/>
    <property type="match status" value="1"/>
</dbReference>
<evidence type="ECO:0000313" key="23">
    <source>
        <dbReference type="Ensembl" id="ENSSSCP00000048095.2"/>
    </source>
</evidence>
<dbReference type="Reactome" id="R-SSC-163125">
    <property type="pathway name" value="Post-translational modification: synthesis of GPI-anchored proteins"/>
</dbReference>
<dbReference type="CDD" id="cd11308">
    <property type="entry name" value="Peptidase_M14NE-CP-C_like"/>
    <property type="match status" value="1"/>
</dbReference>
<reference evidence="23" key="2">
    <citation type="journal article" date="2020" name="Gigascience">
        <title>An improved pig reference genome sequence to enable pig genetics and genomics research.</title>
        <authorList>
            <person name="Warr A."/>
            <person name="Affara N."/>
            <person name="Aken B."/>
            <person name="Beiki H."/>
            <person name="Bickhart D.M."/>
            <person name="Billis K."/>
            <person name="Chow W."/>
            <person name="Eory L."/>
            <person name="Finlayson H.A."/>
            <person name="Flicek P."/>
            <person name="Giron C.G."/>
            <person name="Griffin D.K."/>
            <person name="Hall R."/>
            <person name="Hannum G."/>
            <person name="Hourlier T."/>
            <person name="Howe K."/>
            <person name="Hume D.A."/>
            <person name="Izuogu O."/>
            <person name="Kim K."/>
            <person name="Koren S."/>
            <person name="Liu H."/>
            <person name="Manchanda N."/>
            <person name="Martin F.J."/>
            <person name="Nonneman D.J."/>
            <person name="O'Connor R.E."/>
            <person name="Phillippy A.M."/>
            <person name="Rohrer G.A."/>
            <person name="Rosen B.D."/>
            <person name="Rund L.A."/>
            <person name="Sargent C.A."/>
            <person name="Schook L.B."/>
            <person name="Schroeder S.G."/>
            <person name="Schwartz A.S."/>
            <person name="Skinner B.M."/>
            <person name="Talbot R."/>
            <person name="Tseng E."/>
            <person name="Tuggle C.K."/>
            <person name="Watson M."/>
            <person name="Smith T.P.L."/>
            <person name="Archibald A.L."/>
        </authorList>
    </citation>
    <scope>NUCLEOTIDE SEQUENCE [LARGE SCALE GENOMIC DNA]</scope>
    <source>
        <strain evidence="23">Duroc</strain>
    </source>
</reference>
<evidence type="ECO:0000256" key="8">
    <source>
        <dbReference type="ARBA" id="ARBA00022723"/>
    </source>
</evidence>
<dbReference type="PROSITE" id="PS00133">
    <property type="entry name" value="CARBOXYPEPT_ZN_2"/>
    <property type="match status" value="1"/>
</dbReference>
<evidence type="ECO:0000256" key="11">
    <source>
        <dbReference type="ARBA" id="ARBA00022833"/>
    </source>
</evidence>
<evidence type="ECO:0007829" key="26">
    <source>
        <dbReference type="PeptideAtlas" id="A0A287AW11"/>
    </source>
</evidence>
<reference evidence="23" key="4">
    <citation type="submission" date="2025-09" db="UniProtKB">
        <authorList>
            <consortium name="Ensembl"/>
        </authorList>
    </citation>
    <scope>IDENTIFICATION</scope>
</reference>
<dbReference type="InterPro" id="IPR008969">
    <property type="entry name" value="CarboxyPept-like_regulatory"/>
</dbReference>
<dbReference type="Proteomes" id="UP000008227">
    <property type="component" value="Chromosome 5"/>
</dbReference>
<dbReference type="InterPro" id="IPR000834">
    <property type="entry name" value="Peptidase_M14"/>
</dbReference>
<dbReference type="FunFam" id="3.40.630.10:FF:000041">
    <property type="entry name" value="Carboxypeptidase M"/>
    <property type="match status" value="1"/>
</dbReference>
<keyword evidence="16" id="KW-0449">Lipoprotein</keyword>
<evidence type="ECO:0000256" key="17">
    <source>
        <dbReference type="ARBA" id="ARBA00050560"/>
    </source>
</evidence>
<keyword evidence="9" id="KW-0732">Signal</keyword>
<evidence type="ECO:0000313" key="24">
    <source>
        <dbReference type="Proteomes" id="UP000008227"/>
    </source>
</evidence>
<dbReference type="SUPFAM" id="SSF53187">
    <property type="entry name" value="Zn-dependent exopeptidases"/>
    <property type="match status" value="1"/>
</dbReference>
<dbReference type="ExpressionAtlas" id="A0A287AW11">
    <property type="expression patterns" value="baseline and differential"/>
</dbReference>
<evidence type="ECO:0000256" key="3">
    <source>
        <dbReference type="ARBA" id="ARBA00005988"/>
    </source>
</evidence>
<dbReference type="InterPro" id="IPR050753">
    <property type="entry name" value="Peptidase_M14_domain"/>
</dbReference>
<keyword evidence="14" id="KW-1015">Disulfide bond</keyword>
<accession>A0A287AW11</accession>
<dbReference type="SUPFAM" id="SSF49464">
    <property type="entry name" value="Carboxypeptidase regulatory domain-like"/>
    <property type="match status" value="1"/>
</dbReference>
<comment type="cofactor">
    <cofactor evidence="1">
        <name>Zn(2+)</name>
        <dbReference type="ChEBI" id="CHEBI:29105"/>
    </cofactor>
</comment>
<evidence type="ECO:0000256" key="5">
    <source>
        <dbReference type="ARBA" id="ARBA00022622"/>
    </source>
</evidence>
<feature type="active site" description="Proton donor/acceptor" evidence="21">
    <location>
        <position position="338"/>
    </location>
</feature>
<dbReference type="STRING" id="9823.ENSSSCP00000048095"/>
<dbReference type="GO" id="GO:0006508">
    <property type="term" value="P:proteolysis"/>
    <property type="evidence" value="ECO:0007669"/>
    <property type="project" value="UniProtKB-KW"/>
</dbReference>
<feature type="domain" description="Peptidase M14" evidence="22">
    <location>
        <begin position="73"/>
        <end position="368"/>
    </location>
</feature>
<organism evidence="23 24">
    <name type="scientific">Sus scrofa</name>
    <name type="common">Pig</name>
    <dbReference type="NCBI Taxonomy" id="9823"/>
    <lineage>
        <taxon>Eukaryota</taxon>
        <taxon>Metazoa</taxon>
        <taxon>Chordata</taxon>
        <taxon>Craniata</taxon>
        <taxon>Vertebrata</taxon>
        <taxon>Euteleostomi</taxon>
        <taxon>Mammalia</taxon>
        <taxon>Eutheria</taxon>
        <taxon>Laurasiatheria</taxon>
        <taxon>Artiodactyla</taxon>
        <taxon>Suina</taxon>
        <taxon>Suidae</taxon>
        <taxon>Sus</taxon>
    </lineage>
</organism>
<evidence type="ECO:0000256" key="10">
    <source>
        <dbReference type="ARBA" id="ARBA00022801"/>
    </source>
</evidence>
<evidence type="ECO:0000313" key="25">
    <source>
        <dbReference type="VGNC" id="VGNC:86947"/>
    </source>
</evidence>
<evidence type="ECO:0000256" key="7">
    <source>
        <dbReference type="ARBA" id="ARBA00022670"/>
    </source>
</evidence>
<keyword evidence="12" id="KW-0482">Metalloprotease</keyword>
<dbReference type="GO" id="GO:0004181">
    <property type="term" value="F:metallocarboxypeptidase activity"/>
    <property type="evidence" value="ECO:0007669"/>
    <property type="project" value="InterPro"/>
</dbReference>
<evidence type="ECO:0000256" key="19">
    <source>
        <dbReference type="ARBA" id="ARBA00066556"/>
    </source>
</evidence>
<evidence type="ECO:0000256" key="21">
    <source>
        <dbReference type="PROSITE-ProRule" id="PRU01379"/>
    </source>
</evidence>
<evidence type="ECO:0000256" key="4">
    <source>
        <dbReference type="ARBA" id="ARBA00022475"/>
    </source>
</evidence>
<dbReference type="Pfam" id="PF13620">
    <property type="entry name" value="CarboxypepD_reg"/>
    <property type="match status" value="1"/>
</dbReference>
<evidence type="ECO:0000256" key="16">
    <source>
        <dbReference type="ARBA" id="ARBA00023288"/>
    </source>
</evidence>
<dbReference type="FunFam" id="2.60.40.1120:FF:000014">
    <property type="entry name" value="Carboxypeptidase M"/>
    <property type="match status" value="1"/>
</dbReference>
<dbReference type="InParanoid" id="A0A287AW11"/>
<dbReference type="InterPro" id="IPR057246">
    <property type="entry name" value="CARBOXYPEPT_ZN_1"/>
</dbReference>
<dbReference type="GO" id="GO:0098552">
    <property type="term" value="C:side of membrane"/>
    <property type="evidence" value="ECO:0007669"/>
    <property type="project" value="UniProtKB-KW"/>
</dbReference>
<dbReference type="GO" id="GO:0005886">
    <property type="term" value="C:plasma membrane"/>
    <property type="evidence" value="ECO:0007669"/>
    <property type="project" value="UniProtKB-SubCell"/>
</dbReference>
<evidence type="ECO:0000256" key="14">
    <source>
        <dbReference type="ARBA" id="ARBA00023157"/>
    </source>
</evidence>
<dbReference type="PANTHER" id="PTHR11532:SF84">
    <property type="entry name" value="CARBOXYPEPTIDASE M"/>
    <property type="match status" value="1"/>
</dbReference>
<dbReference type="SMART" id="SM00631">
    <property type="entry name" value="Zn_pept"/>
    <property type="match status" value="1"/>
</dbReference>
<dbReference type="Gene3D" id="3.40.630.10">
    <property type="entry name" value="Zn peptidases"/>
    <property type="match status" value="1"/>
</dbReference>
<evidence type="ECO:0000256" key="9">
    <source>
        <dbReference type="ARBA" id="ARBA00022729"/>
    </source>
</evidence>
<dbReference type="PRINTS" id="PR00765">
    <property type="entry name" value="CRBOXYPTASEA"/>
</dbReference>
<dbReference type="Ensembl" id="ENSSSCT00000056820.3">
    <property type="protein sequence ID" value="ENSSSCP00000048095.2"/>
    <property type="gene ID" value="ENSSSCG00000023630.4"/>
</dbReference>
<comment type="function">
    <text evidence="18">Specifically removes C-terminal basic residues (Arg or Lys) from peptides and proteins. It is believed to play important roles in the control of peptide hormone and growth factor activity at the cell surface, and in the membrane-localized degradation of extracellular proteins.</text>
</comment>
<keyword evidence="24" id="KW-1185">Reference proteome</keyword>
<evidence type="ECO:0000256" key="6">
    <source>
        <dbReference type="ARBA" id="ARBA00022645"/>
    </source>
</evidence>
<comment type="similarity">
    <text evidence="3 21">Belongs to the peptidase M14 family.</text>
</comment>
<keyword evidence="10" id="KW-0378">Hydrolase</keyword>
<evidence type="ECO:0000256" key="1">
    <source>
        <dbReference type="ARBA" id="ARBA00001947"/>
    </source>
</evidence>
<dbReference type="Pfam" id="PF00246">
    <property type="entry name" value="Peptidase_M14"/>
    <property type="match status" value="1"/>
</dbReference>
<proteinExistence type="evidence at protein level"/>
<evidence type="ECO:0000256" key="18">
    <source>
        <dbReference type="ARBA" id="ARBA00055226"/>
    </source>
</evidence>
<keyword evidence="7" id="KW-0645">Protease</keyword>
<dbReference type="PROSITE" id="PS00132">
    <property type="entry name" value="CARBOXYPEPT_ZN_1"/>
    <property type="match status" value="1"/>
</dbReference>
<dbReference type="GO" id="GO:0008270">
    <property type="term" value="F:zinc ion binding"/>
    <property type="evidence" value="ECO:0007669"/>
    <property type="project" value="InterPro"/>
</dbReference>
<evidence type="ECO:0000256" key="12">
    <source>
        <dbReference type="ARBA" id="ARBA00023049"/>
    </source>
</evidence>
<dbReference type="Gene3D" id="2.60.40.1120">
    <property type="entry name" value="Carboxypeptidase-like, regulatory domain"/>
    <property type="match status" value="1"/>
</dbReference>
<keyword evidence="11" id="KW-0862">Zinc</keyword>
<protein>
    <recommendedName>
        <fullName evidence="20">Carboxypeptidase M</fullName>
        <ecNumber evidence="19">3.4.17.12</ecNumber>
    </recommendedName>
</protein>
<keyword evidence="5" id="KW-0336">GPI-anchor</keyword>
<keyword evidence="4" id="KW-1003">Cell membrane</keyword>
<reference evidence="23" key="3">
    <citation type="submission" date="2025-08" db="UniProtKB">
        <authorList>
            <consortium name="Ensembl"/>
        </authorList>
    </citation>
    <scope>IDENTIFICATION</scope>
</reference>
<keyword evidence="6" id="KW-0121">Carboxypeptidase</keyword>
<keyword evidence="8" id="KW-0479">Metal-binding</keyword>
<gene>
    <name evidence="23 25" type="primary">CPM</name>
</gene>
<dbReference type="EC" id="3.4.17.12" evidence="19"/>
<evidence type="ECO:0000256" key="13">
    <source>
        <dbReference type="ARBA" id="ARBA00023136"/>
    </source>
</evidence>
<dbReference type="AlphaFoldDB" id="A0A287AW11"/>
<dbReference type="SMR" id="A0A287AW11"/>
<sequence>MEDTRACLCSGCSNSPRICFQLLPSYQAEPELVKSTFPHTPVLIGSQLYCCFYSSLEHGLRQPLASAAAAGGSCAGLQVPPPARDGSIFEEGCPRLQFYHSLTQYREICRSRNLWVLIVGHSPKEHRIGIPEFKYVANMHGDESVGRELLLHFIEYLVTSNGRDPEVTNLINNTRIHIMPSMNPDGFEAVLNPDCFYNKGRENSNSYDLNRNFPDAFEFNNVSRQPETVAVMKWLNTETFVLSANLHGGALVASYPFDNGVPATGTLYSRSLTPDDDVFQYLAHTYASKNPDMKKRKPCKTKIDSPSGIVNGYFWYPLKGGMQDYNYIWAQCFEITLELSCCKYPREEKLPGFWNDNKDSLLEYMKQVHIGVKGQVFDQNETPLPNVIVEVQDRKHICPYRTNKFGEYYLLLLPGSYVIEVTVPGHNPHLTKVTIPPKSQNFSALKKDILLPFRGQLDHIPESNPLCPMIPLYRDLQGHSVATKPSLFLFLVTLFHILFK</sequence>
<keyword evidence="26" id="KW-1267">Proteomics identification</keyword>
<keyword evidence="13" id="KW-0472">Membrane</keyword>
<reference evidence="24" key="1">
    <citation type="submission" date="2009-11" db="EMBL/GenBank/DDBJ databases">
        <authorList>
            <consortium name="Porcine genome sequencing project"/>
        </authorList>
    </citation>
    <scope>NUCLEOTIDE SEQUENCE [LARGE SCALE GENOMIC DNA]</scope>
    <source>
        <strain evidence="24">Duroc</strain>
    </source>
</reference>
<dbReference type="InterPro" id="IPR057247">
    <property type="entry name" value="CARBOXYPEPT_ZN_2"/>
</dbReference>
<dbReference type="PROSITE" id="PS52035">
    <property type="entry name" value="PEPTIDASE_M14"/>
    <property type="match status" value="1"/>
</dbReference>
<dbReference type="VGNC" id="VGNC:86947">
    <property type="gene designation" value="CPM"/>
</dbReference>
<dbReference type="GeneTree" id="ENSGT00940000158580"/>
<evidence type="ECO:0000256" key="2">
    <source>
        <dbReference type="ARBA" id="ARBA00004609"/>
    </source>
</evidence>
<keyword evidence="15" id="KW-0325">Glycoprotein</keyword>
<name>A0A287AW11_PIG</name>
<comment type="subcellular location">
    <subcellularLocation>
        <location evidence="2">Cell membrane</location>
        <topology evidence="2">Lipid-anchor</topology>
        <topology evidence="2">GPI-anchor</topology>
    </subcellularLocation>
</comment>
<evidence type="ECO:0000256" key="15">
    <source>
        <dbReference type="ARBA" id="ARBA00023180"/>
    </source>
</evidence>
<comment type="catalytic activity">
    <reaction evidence="17">
        <text>Cleavage of C-terminal arginine or lysine residues from polypeptides.</text>
        <dbReference type="EC" id="3.4.17.12"/>
    </reaction>
</comment>
<evidence type="ECO:0000256" key="20">
    <source>
        <dbReference type="ARBA" id="ARBA00071406"/>
    </source>
</evidence>
<dbReference type="Bgee" id="ENSSSCG00000023630">
    <property type="expression patterns" value="Expressed in lung and 47 other cell types or tissues"/>
</dbReference>